<protein>
    <submittedName>
        <fullName evidence="1">Uncharacterized protein</fullName>
    </submittedName>
</protein>
<name>A0A2H6KK55_9APIC</name>
<keyword evidence="2" id="KW-1185">Reference proteome</keyword>
<dbReference type="AlphaFoldDB" id="A0A2H6KK55"/>
<comment type="caution">
    <text evidence="1">The sequence shown here is derived from an EMBL/GenBank/DDBJ whole genome shotgun (WGS) entry which is preliminary data.</text>
</comment>
<organism evidence="1 2">
    <name type="scientific">Babesia ovata</name>
    <dbReference type="NCBI Taxonomy" id="189622"/>
    <lineage>
        <taxon>Eukaryota</taxon>
        <taxon>Sar</taxon>
        <taxon>Alveolata</taxon>
        <taxon>Apicomplexa</taxon>
        <taxon>Aconoidasida</taxon>
        <taxon>Piroplasmida</taxon>
        <taxon>Babesiidae</taxon>
        <taxon>Babesia</taxon>
    </lineage>
</organism>
<dbReference type="RefSeq" id="XP_028869602.1">
    <property type="nucleotide sequence ID" value="XM_029013769.1"/>
</dbReference>
<evidence type="ECO:0000313" key="2">
    <source>
        <dbReference type="Proteomes" id="UP000236319"/>
    </source>
</evidence>
<proteinExistence type="predicted"/>
<evidence type="ECO:0000313" key="1">
    <source>
        <dbReference type="EMBL" id="GBE63359.1"/>
    </source>
</evidence>
<dbReference type="VEuPathDB" id="PiroplasmaDB:BOVATA_048520"/>
<reference evidence="1 2" key="1">
    <citation type="journal article" date="2017" name="BMC Genomics">
        <title>Whole-genome assembly of Babesia ovata and comparative genomics between closely related pathogens.</title>
        <authorList>
            <person name="Yamagishi J."/>
            <person name="Asada M."/>
            <person name="Hakimi H."/>
            <person name="Tanaka T.Q."/>
            <person name="Sugimoto C."/>
            <person name="Kawazu S."/>
        </authorList>
    </citation>
    <scope>NUCLEOTIDE SEQUENCE [LARGE SCALE GENOMIC DNA]</scope>
    <source>
        <strain evidence="1 2">Miyake</strain>
    </source>
</reference>
<dbReference type="GeneID" id="39877129"/>
<accession>A0A2H6KK55</accession>
<gene>
    <name evidence="1" type="ORF">BOVATA_048520</name>
</gene>
<dbReference type="EMBL" id="BDSA01000036">
    <property type="protein sequence ID" value="GBE63359.1"/>
    <property type="molecule type" value="Genomic_DNA"/>
</dbReference>
<sequence length="652" mass="73703">MFIPMIASFKPRESNTKFQDFANLLLNQFSELMQELHKQHDFKIMHSVVQPLWTSLGTLLSGLYTSKQFDHTFRTNLNSLREIVGNMSPDKHSRPSSVLLKVLQKGLTAMSQQLGYGYVSAYSERTWIDKEQRKYAKIIFTIFRILHVSLTMLKVNCKSLSGQQLNQSTDLGKIIADEGFNVSDQDGQNGELRNKQDCKGSDIINLLIRNVDGANNNEHLKTLKPNERNKFSLMSIIACLMSHLDEYNKVCHHSTISVKRSPCSVYEQLVWLIGLPHNQVFDKFSVYCRELFDKPKKDDKRDYSEIPSSELQLGAYPYTINYDDLVPAIKRVCQHSHRVLTTILGHGHSAGIYASDFSNNSLNFYYPSSMSTLVCMLLDVLKRIYYQLSFICRQCKYTSKLSGWRDCSYGRGVGGSNWQCNTLTYANQTCDQHCKQLANQSANLCAKQIGNQNTKQKCDQHPNCGLKSPLQSFLEDGLQGFLPHKVSVKGTKMSCSSCSQTPPGQPCKTPMGFPEIATTASHTKTGMDIYMVLTDFCGTELSPLTRLCSVFSCLLPSAPKSLGDMFAFYFNFNNRWYLHGSGVREMHREIAFETSVKKAYFGSPYPELNECSELFTPDKHSSSHAAGYLTCLSTTEVTCYIGNKNVGRIWSP</sequence>
<dbReference type="Proteomes" id="UP000236319">
    <property type="component" value="Unassembled WGS sequence"/>
</dbReference>